<dbReference type="Proteomes" id="UP000287601">
    <property type="component" value="Chromosome"/>
</dbReference>
<keyword evidence="3 6" id="KW-0812">Transmembrane</keyword>
<dbReference type="Pfam" id="PF25963">
    <property type="entry name" value="Beta-barrel_AAEA"/>
    <property type="match status" value="1"/>
</dbReference>
<comment type="similarity">
    <text evidence="2">Belongs to the membrane fusion protein (MFP) (TC 8.A.1) family.</text>
</comment>
<name>A0A410PWX4_9FIRM</name>
<dbReference type="OrthoDB" id="9811754at2"/>
<evidence type="ECO:0000259" key="8">
    <source>
        <dbReference type="Pfam" id="PF25963"/>
    </source>
</evidence>
<evidence type="ECO:0000313" key="10">
    <source>
        <dbReference type="Proteomes" id="UP000287601"/>
    </source>
</evidence>
<dbReference type="SUPFAM" id="SSF111369">
    <property type="entry name" value="HlyD-like secretion proteins"/>
    <property type="match status" value="1"/>
</dbReference>
<protein>
    <submittedName>
        <fullName evidence="9">HlyD family secretion protein</fullName>
    </submittedName>
</protein>
<evidence type="ECO:0000256" key="5">
    <source>
        <dbReference type="ARBA" id="ARBA00023136"/>
    </source>
</evidence>
<organism evidence="9 10">
    <name type="scientific">Aminipila luticellarii</name>
    <dbReference type="NCBI Taxonomy" id="2507160"/>
    <lineage>
        <taxon>Bacteria</taxon>
        <taxon>Bacillati</taxon>
        <taxon>Bacillota</taxon>
        <taxon>Clostridia</taxon>
        <taxon>Peptostreptococcales</taxon>
        <taxon>Anaerovoracaceae</taxon>
        <taxon>Aminipila</taxon>
    </lineage>
</organism>
<comment type="subcellular location">
    <subcellularLocation>
        <location evidence="1">Membrane</location>
        <topology evidence="1">Single-pass membrane protein</topology>
    </subcellularLocation>
</comment>
<feature type="transmembrane region" description="Helical" evidence="6">
    <location>
        <begin position="7"/>
        <end position="29"/>
    </location>
</feature>
<evidence type="ECO:0000256" key="4">
    <source>
        <dbReference type="ARBA" id="ARBA00022989"/>
    </source>
</evidence>
<keyword evidence="5 6" id="KW-0472">Membrane</keyword>
<dbReference type="GO" id="GO:0055085">
    <property type="term" value="P:transmembrane transport"/>
    <property type="evidence" value="ECO:0007669"/>
    <property type="project" value="InterPro"/>
</dbReference>
<dbReference type="InterPro" id="IPR050739">
    <property type="entry name" value="MFP"/>
</dbReference>
<dbReference type="AlphaFoldDB" id="A0A410PWX4"/>
<dbReference type="RefSeq" id="WP_128746133.1">
    <property type="nucleotide sequence ID" value="NZ_CP035281.1"/>
</dbReference>
<evidence type="ECO:0000259" key="7">
    <source>
        <dbReference type="Pfam" id="PF25917"/>
    </source>
</evidence>
<keyword evidence="10" id="KW-1185">Reference proteome</keyword>
<dbReference type="GO" id="GO:0016020">
    <property type="term" value="C:membrane"/>
    <property type="evidence" value="ECO:0007669"/>
    <property type="project" value="UniProtKB-SubCell"/>
</dbReference>
<evidence type="ECO:0000256" key="3">
    <source>
        <dbReference type="ARBA" id="ARBA00022692"/>
    </source>
</evidence>
<dbReference type="PANTHER" id="PTHR30386:SF26">
    <property type="entry name" value="TRANSPORT PROTEIN COMB"/>
    <property type="match status" value="1"/>
</dbReference>
<dbReference type="Gene3D" id="2.40.50.100">
    <property type="match status" value="1"/>
</dbReference>
<evidence type="ECO:0000313" key="9">
    <source>
        <dbReference type="EMBL" id="QAT43380.1"/>
    </source>
</evidence>
<evidence type="ECO:0000256" key="1">
    <source>
        <dbReference type="ARBA" id="ARBA00004167"/>
    </source>
</evidence>
<dbReference type="PANTHER" id="PTHR30386">
    <property type="entry name" value="MEMBRANE FUSION SUBUNIT OF EMRAB-TOLC MULTIDRUG EFFLUX PUMP"/>
    <property type="match status" value="1"/>
</dbReference>
<gene>
    <name evidence="9" type="ORF">EQM06_09215</name>
</gene>
<feature type="domain" description="p-hydroxybenzoic acid efflux pump subunit AaeA-like beta-barrel" evidence="8">
    <location>
        <begin position="126"/>
        <end position="217"/>
    </location>
</feature>
<accession>A0A410PWX4</accession>
<reference evidence="9 10" key="1">
    <citation type="submission" date="2019-01" db="EMBL/GenBank/DDBJ databases">
        <title>Draft genomes of a novel of Aminipila strains.</title>
        <authorList>
            <person name="Ma S."/>
        </authorList>
    </citation>
    <scope>NUCLEOTIDE SEQUENCE [LARGE SCALE GENOMIC DNA]</scope>
    <source>
        <strain evidence="10">JN-39</strain>
    </source>
</reference>
<dbReference type="Gene3D" id="2.40.30.170">
    <property type="match status" value="1"/>
</dbReference>
<feature type="domain" description="Multidrug resistance protein MdtA-like barrel-sandwich hybrid" evidence="7">
    <location>
        <begin position="46"/>
        <end position="121"/>
    </location>
</feature>
<dbReference type="Pfam" id="PF25917">
    <property type="entry name" value="BSH_RND"/>
    <property type="match status" value="1"/>
</dbReference>
<proteinExistence type="inferred from homology"/>
<dbReference type="InterPro" id="IPR058634">
    <property type="entry name" value="AaeA-lik-b-barrel"/>
</dbReference>
<dbReference type="EMBL" id="CP035281">
    <property type="protein sequence ID" value="QAT43380.1"/>
    <property type="molecule type" value="Genomic_DNA"/>
</dbReference>
<evidence type="ECO:0000256" key="6">
    <source>
        <dbReference type="SAM" id="Phobius"/>
    </source>
</evidence>
<dbReference type="InterPro" id="IPR058625">
    <property type="entry name" value="MdtA-like_BSH"/>
</dbReference>
<keyword evidence="4 6" id="KW-1133">Transmembrane helix</keyword>
<sequence length="219" mass="23837">MESKRKVLMLSVLAVMLVVLGIIGAYYWYQGNFFVATEDAKVAGDIVKVSPQMTGKLLDLDVEEGQSLEKDQIIGRQEMGSLADANLEQSVIRSPISGFVLKKQVTPGELVSTGQTLIMMVDPDKLYISANIEETNLAELKIGQKVEITVDEFSGQKMYGRVASIGKASNSAFSLLSGATSGTFTKVVQRVPVKIVFEKNQNHDGLLLGTNATVKIHIR</sequence>
<dbReference type="KEGG" id="amij:EQM06_09215"/>
<evidence type="ECO:0000256" key="2">
    <source>
        <dbReference type="ARBA" id="ARBA00009477"/>
    </source>
</evidence>